<evidence type="ECO:0000313" key="1">
    <source>
        <dbReference type="EMBL" id="TCF41547.1"/>
    </source>
</evidence>
<comment type="caution">
    <text evidence="1">The sequence shown here is derived from an EMBL/GenBank/DDBJ whole genome shotgun (WGS) entry which is preliminary data.</text>
</comment>
<reference evidence="1 2" key="1">
    <citation type="journal article" date="2018" name="Sci. Rep.">
        <title>Genomic diversity and distribution of Bifidobacterium longum subsp. longum across the human lifespan.</title>
        <authorList>
            <person name="Odamaki T."/>
            <person name="Bottacini F."/>
            <person name="Kato K."/>
            <person name="Mitsuyama E."/>
            <person name="Yoshida K."/>
            <person name="Horigome A."/>
            <person name="Xiao J.Z."/>
            <person name="van Sinderen D."/>
        </authorList>
    </citation>
    <scope>NUCLEOTIDE SEQUENCE [LARGE SCALE GENOMIC DNA]</scope>
    <source>
        <strain evidence="1 2">MCC10100</strain>
    </source>
</reference>
<dbReference type="AlphaFoldDB" id="A0A1D7UKW8"/>
<protein>
    <submittedName>
        <fullName evidence="1">Uncharacterized protein</fullName>
    </submittedName>
</protein>
<accession>A0A1D7UKW8</accession>
<gene>
    <name evidence="1" type="ORF">MCC10100_0048</name>
</gene>
<dbReference type="Proteomes" id="UP000294241">
    <property type="component" value="Unassembled WGS sequence"/>
</dbReference>
<proteinExistence type="predicted"/>
<name>A0A1D7UKW8_BIFLL</name>
<dbReference type="EMBL" id="SHST01000003">
    <property type="protein sequence ID" value="TCF41547.1"/>
    <property type="molecule type" value="Genomic_DNA"/>
</dbReference>
<evidence type="ECO:0000313" key="2">
    <source>
        <dbReference type="Proteomes" id="UP000294241"/>
    </source>
</evidence>
<organism evidence="1 2">
    <name type="scientific">Bifidobacterium longum subsp. longum</name>
    <dbReference type="NCBI Taxonomy" id="1679"/>
    <lineage>
        <taxon>Bacteria</taxon>
        <taxon>Bacillati</taxon>
        <taxon>Actinomycetota</taxon>
        <taxon>Actinomycetes</taxon>
        <taxon>Bifidobacteriales</taxon>
        <taxon>Bifidobacteriaceae</taxon>
        <taxon>Bifidobacterium</taxon>
    </lineage>
</organism>
<sequence length="153" mass="17665">MKCEHNNAVKKCAVSLALFISLGIPCYFDIKRRSAEICSISTLKMTLLQNAAYGVIHGIPEITLETFAWLVFFIILCCLTSVIECLVETSMQRYEFRIFRMQLFCMGNLLNILLHVLRCWLNVGFERMHILPMLLFLQMQLLLHLIGFVDEDG</sequence>